<gene>
    <name evidence="2" type="ORF">Sradi_2506100</name>
</gene>
<comment type="similarity">
    <text evidence="1">Belongs to the CorA metal ion transporter (MIT) (TC 1.A.35.5) family.</text>
</comment>
<dbReference type="EMBL" id="JACGWJ010000010">
    <property type="protein sequence ID" value="KAL0392833.1"/>
    <property type="molecule type" value="Genomic_DNA"/>
</dbReference>
<sequence length="81" mass="9246">MEQSESSHTLENAGRLKIKGSGLWSWTRIDAFGREIPGGLDKYAIMRRLEIDARDLRILDPQFSYPSTILAREKAILVNLE</sequence>
<protein>
    <submittedName>
        <fullName evidence="2">Magnesium transporter MRS2-1</fullName>
    </submittedName>
</protein>
<name>A0AAW2SK53_SESRA</name>
<dbReference type="Gene3D" id="2.40.128.330">
    <property type="match status" value="1"/>
</dbReference>
<reference evidence="2" key="2">
    <citation type="journal article" date="2024" name="Plant">
        <title>Genomic evolution and insights into agronomic trait innovations of Sesamum species.</title>
        <authorList>
            <person name="Miao H."/>
            <person name="Wang L."/>
            <person name="Qu L."/>
            <person name="Liu H."/>
            <person name="Sun Y."/>
            <person name="Le M."/>
            <person name="Wang Q."/>
            <person name="Wei S."/>
            <person name="Zheng Y."/>
            <person name="Lin W."/>
            <person name="Duan Y."/>
            <person name="Cao H."/>
            <person name="Xiong S."/>
            <person name="Wang X."/>
            <person name="Wei L."/>
            <person name="Li C."/>
            <person name="Ma Q."/>
            <person name="Ju M."/>
            <person name="Zhao R."/>
            <person name="Li G."/>
            <person name="Mu C."/>
            <person name="Tian Q."/>
            <person name="Mei H."/>
            <person name="Zhang T."/>
            <person name="Gao T."/>
            <person name="Zhang H."/>
        </authorList>
    </citation>
    <scope>NUCLEOTIDE SEQUENCE</scope>
    <source>
        <strain evidence="2">G02</strain>
    </source>
</reference>
<dbReference type="AlphaFoldDB" id="A0AAW2SK53"/>
<evidence type="ECO:0000256" key="1">
    <source>
        <dbReference type="ARBA" id="ARBA00007535"/>
    </source>
</evidence>
<evidence type="ECO:0000313" key="2">
    <source>
        <dbReference type="EMBL" id="KAL0392833.1"/>
    </source>
</evidence>
<reference evidence="2" key="1">
    <citation type="submission" date="2020-06" db="EMBL/GenBank/DDBJ databases">
        <authorList>
            <person name="Li T."/>
            <person name="Hu X."/>
            <person name="Zhang T."/>
            <person name="Song X."/>
            <person name="Zhang H."/>
            <person name="Dai N."/>
            <person name="Sheng W."/>
            <person name="Hou X."/>
            <person name="Wei L."/>
        </authorList>
    </citation>
    <scope>NUCLEOTIDE SEQUENCE</scope>
    <source>
        <strain evidence="2">G02</strain>
        <tissue evidence="2">Leaf</tissue>
    </source>
</reference>
<dbReference type="PANTHER" id="PTHR13890">
    <property type="entry name" value="RNA SPLICING PROTEIN MRS2, MITOCHONDRIAL"/>
    <property type="match status" value="1"/>
</dbReference>
<dbReference type="InterPro" id="IPR039204">
    <property type="entry name" value="MRS2-like"/>
</dbReference>
<accession>A0AAW2SK53</accession>
<organism evidence="2">
    <name type="scientific">Sesamum radiatum</name>
    <name type="common">Black benniseed</name>
    <dbReference type="NCBI Taxonomy" id="300843"/>
    <lineage>
        <taxon>Eukaryota</taxon>
        <taxon>Viridiplantae</taxon>
        <taxon>Streptophyta</taxon>
        <taxon>Embryophyta</taxon>
        <taxon>Tracheophyta</taxon>
        <taxon>Spermatophyta</taxon>
        <taxon>Magnoliopsida</taxon>
        <taxon>eudicotyledons</taxon>
        <taxon>Gunneridae</taxon>
        <taxon>Pentapetalae</taxon>
        <taxon>asterids</taxon>
        <taxon>lamiids</taxon>
        <taxon>Lamiales</taxon>
        <taxon>Pedaliaceae</taxon>
        <taxon>Sesamum</taxon>
    </lineage>
</organism>
<feature type="non-terminal residue" evidence="2">
    <location>
        <position position="81"/>
    </location>
</feature>
<proteinExistence type="inferred from homology"/>
<dbReference type="GO" id="GO:0015095">
    <property type="term" value="F:magnesium ion transmembrane transporter activity"/>
    <property type="evidence" value="ECO:0007669"/>
    <property type="project" value="UniProtKB-ARBA"/>
</dbReference>
<dbReference type="PANTHER" id="PTHR13890:SF31">
    <property type="entry name" value="MAGNESIUM TRANSPORTER MRS2-2-RELATED"/>
    <property type="match status" value="1"/>
</dbReference>
<comment type="caution">
    <text evidence="2">The sequence shown here is derived from an EMBL/GenBank/DDBJ whole genome shotgun (WGS) entry which is preliminary data.</text>
</comment>